<name>A0A7D7T582_9NEIS</name>
<dbReference type="EMBL" id="CP059567">
    <property type="protein sequence ID" value="QMT39833.1"/>
    <property type="molecule type" value="Genomic_DNA"/>
</dbReference>
<evidence type="ECO:0000313" key="1">
    <source>
        <dbReference type="EMBL" id="QMT39833.1"/>
    </source>
</evidence>
<reference evidence="1 2" key="1">
    <citation type="submission" date="2020-07" db="EMBL/GenBank/DDBJ databases">
        <title>Genomic diversity of species in the Neisseriaceae family.</title>
        <authorList>
            <person name="Vincent A.T."/>
            <person name="Bernet E."/>
            <person name="Veyrier F.J."/>
        </authorList>
    </citation>
    <scope>NUCLEOTIDE SEQUENCE [LARGE SCALE GENOMIC DNA]</scope>
    <source>
        <strain evidence="1 2">DSM 22244</strain>
    </source>
</reference>
<dbReference type="KEGG" id="nsg:H3L94_08150"/>
<dbReference type="RefSeq" id="WP_182121611.1">
    <property type="nucleotide sequence ID" value="NZ_CP059567.1"/>
</dbReference>
<dbReference type="Proteomes" id="UP000514752">
    <property type="component" value="Chromosome"/>
</dbReference>
<sequence length="216" mass="23068">MKEETILAYLQAHPEFLLNHAEALGIRPQEGKVQSFAQAQWQAQQQKTAKMAGQLVQMIQEADANFQTTARLMAFARRLLAATTLLQVCRAVSGSLSEDFALPHHRLLLLEEPKKKAVLPEGSLLAEGAAREALQALTAPVCGQRIARPLMALLPEQGRGLESFLLLPVAVGGRNIAAVVAGDADEGRFVAGMPVDLVGELAACTAAALARTGGWK</sequence>
<accession>A0A7D7T582</accession>
<dbReference type="Gene3D" id="3.30.450.40">
    <property type="match status" value="1"/>
</dbReference>
<dbReference type="InterPro" id="IPR007435">
    <property type="entry name" value="DUF484"/>
</dbReference>
<protein>
    <submittedName>
        <fullName evidence="1">DUF484 family protein</fullName>
    </submittedName>
</protein>
<evidence type="ECO:0000313" key="2">
    <source>
        <dbReference type="Proteomes" id="UP000514752"/>
    </source>
</evidence>
<gene>
    <name evidence="1" type="ORF">H3L94_08150</name>
</gene>
<organism evidence="1 2">
    <name type="scientific">Neisseria shayeganii</name>
    <dbReference type="NCBI Taxonomy" id="607712"/>
    <lineage>
        <taxon>Bacteria</taxon>
        <taxon>Pseudomonadati</taxon>
        <taxon>Pseudomonadota</taxon>
        <taxon>Betaproteobacteria</taxon>
        <taxon>Neisseriales</taxon>
        <taxon>Neisseriaceae</taxon>
        <taxon>Neisseria</taxon>
    </lineage>
</organism>
<dbReference type="PANTHER" id="PTHR38765:SF1">
    <property type="entry name" value="DUF484 DOMAIN-CONTAINING PROTEIN"/>
    <property type="match status" value="1"/>
</dbReference>
<dbReference type="PANTHER" id="PTHR38765">
    <property type="entry name" value="DUF484 DOMAIN-CONTAINING PROTEIN"/>
    <property type="match status" value="1"/>
</dbReference>
<dbReference type="Pfam" id="PF04340">
    <property type="entry name" value="DUF484"/>
    <property type="match status" value="1"/>
</dbReference>
<dbReference type="InterPro" id="IPR029016">
    <property type="entry name" value="GAF-like_dom_sf"/>
</dbReference>
<proteinExistence type="predicted"/>
<dbReference type="AlphaFoldDB" id="A0A7D7T582"/>